<dbReference type="EMBL" id="GBRH01189303">
    <property type="protein sequence ID" value="JAE08593.1"/>
    <property type="molecule type" value="Transcribed_RNA"/>
</dbReference>
<dbReference type="AlphaFoldDB" id="A0A0A9FK32"/>
<reference evidence="2" key="2">
    <citation type="journal article" date="2015" name="Data Brief">
        <title>Shoot transcriptome of the giant reed, Arundo donax.</title>
        <authorList>
            <person name="Barrero R.A."/>
            <person name="Guerrero F.D."/>
            <person name="Moolhuijzen P."/>
            <person name="Goolsby J.A."/>
            <person name="Tidwell J."/>
            <person name="Bellgard S.E."/>
            <person name="Bellgard M.I."/>
        </authorList>
    </citation>
    <scope>NUCLEOTIDE SEQUENCE</scope>
    <source>
        <tissue evidence="2">Shoot tissue taken approximately 20 cm above the soil surface</tissue>
    </source>
</reference>
<organism evidence="2">
    <name type="scientific">Arundo donax</name>
    <name type="common">Giant reed</name>
    <name type="synonym">Donax arundinaceus</name>
    <dbReference type="NCBI Taxonomy" id="35708"/>
    <lineage>
        <taxon>Eukaryota</taxon>
        <taxon>Viridiplantae</taxon>
        <taxon>Streptophyta</taxon>
        <taxon>Embryophyta</taxon>
        <taxon>Tracheophyta</taxon>
        <taxon>Spermatophyta</taxon>
        <taxon>Magnoliopsida</taxon>
        <taxon>Liliopsida</taxon>
        <taxon>Poales</taxon>
        <taxon>Poaceae</taxon>
        <taxon>PACMAD clade</taxon>
        <taxon>Arundinoideae</taxon>
        <taxon>Arundineae</taxon>
        <taxon>Arundo</taxon>
    </lineage>
</organism>
<feature type="compositionally biased region" description="Basic residues" evidence="1">
    <location>
        <begin position="9"/>
        <end position="20"/>
    </location>
</feature>
<evidence type="ECO:0000256" key="1">
    <source>
        <dbReference type="SAM" id="MobiDB-lite"/>
    </source>
</evidence>
<sequence length="20" mass="2360">MTSRMATRNVRRRGRPLMGI</sequence>
<name>A0A0A9FK32_ARUDO</name>
<feature type="region of interest" description="Disordered" evidence="1">
    <location>
        <begin position="1"/>
        <end position="20"/>
    </location>
</feature>
<reference evidence="2" key="1">
    <citation type="submission" date="2014-09" db="EMBL/GenBank/DDBJ databases">
        <authorList>
            <person name="Magalhaes I.L.F."/>
            <person name="Oliveira U."/>
            <person name="Santos F.R."/>
            <person name="Vidigal T.H.D.A."/>
            <person name="Brescovit A.D."/>
            <person name="Santos A.J."/>
        </authorList>
    </citation>
    <scope>NUCLEOTIDE SEQUENCE</scope>
    <source>
        <tissue evidence="2">Shoot tissue taken approximately 20 cm above the soil surface</tissue>
    </source>
</reference>
<evidence type="ECO:0000313" key="2">
    <source>
        <dbReference type="EMBL" id="JAE08593.1"/>
    </source>
</evidence>
<protein>
    <submittedName>
        <fullName evidence="2">Uncharacterized protein</fullName>
    </submittedName>
</protein>
<proteinExistence type="predicted"/>
<accession>A0A0A9FK32</accession>